<feature type="region of interest" description="Disordered" evidence="1">
    <location>
        <begin position="166"/>
        <end position="240"/>
    </location>
</feature>
<reference evidence="2" key="1">
    <citation type="journal article" date="2023" name="Mol. Biol. Evol.">
        <title>Third-Generation Sequencing Reveals the Adaptive Role of the Epigenome in Three Deep-Sea Polychaetes.</title>
        <authorList>
            <person name="Perez M."/>
            <person name="Aroh O."/>
            <person name="Sun Y."/>
            <person name="Lan Y."/>
            <person name="Juniper S.K."/>
            <person name="Young C.R."/>
            <person name="Angers B."/>
            <person name="Qian P.Y."/>
        </authorList>
    </citation>
    <scope>NUCLEOTIDE SEQUENCE</scope>
    <source>
        <strain evidence="2">P08H-3</strain>
    </source>
</reference>
<dbReference type="AlphaFoldDB" id="A0AAD9MXM0"/>
<feature type="compositionally biased region" description="Polar residues" evidence="1">
    <location>
        <begin position="229"/>
        <end position="240"/>
    </location>
</feature>
<gene>
    <name evidence="2" type="ORF">LSH36_463g06057</name>
</gene>
<evidence type="ECO:0000313" key="3">
    <source>
        <dbReference type="Proteomes" id="UP001208570"/>
    </source>
</evidence>
<feature type="region of interest" description="Disordered" evidence="1">
    <location>
        <begin position="324"/>
        <end position="390"/>
    </location>
</feature>
<protein>
    <submittedName>
        <fullName evidence="2">Uncharacterized protein</fullName>
    </submittedName>
</protein>
<feature type="compositionally biased region" description="Basic and acidic residues" evidence="1">
    <location>
        <begin position="345"/>
        <end position="356"/>
    </location>
</feature>
<organism evidence="2 3">
    <name type="scientific">Paralvinella palmiformis</name>
    <dbReference type="NCBI Taxonomy" id="53620"/>
    <lineage>
        <taxon>Eukaryota</taxon>
        <taxon>Metazoa</taxon>
        <taxon>Spiralia</taxon>
        <taxon>Lophotrochozoa</taxon>
        <taxon>Annelida</taxon>
        <taxon>Polychaeta</taxon>
        <taxon>Sedentaria</taxon>
        <taxon>Canalipalpata</taxon>
        <taxon>Terebellida</taxon>
        <taxon>Terebelliformia</taxon>
        <taxon>Alvinellidae</taxon>
        <taxon>Paralvinella</taxon>
    </lineage>
</organism>
<comment type="caution">
    <text evidence="2">The sequence shown here is derived from an EMBL/GenBank/DDBJ whole genome shotgun (WGS) entry which is preliminary data.</text>
</comment>
<dbReference type="Proteomes" id="UP001208570">
    <property type="component" value="Unassembled WGS sequence"/>
</dbReference>
<sequence>MDVFTPNEVGEQWHPSNSFSHINPIIYHLPSCDLFQDTGDLPHSEGEFHPAVLTKRSTMRGVMEQLEQINSWSVQRLDHPVIQAPRVNVSLGEVNLHQRLASVSHPDQPYFNPQSTPAISHTNNGRLSRGAHEQQSLGKALLCEEVEQKFESPKVKTISVQPRPAVIGGSPIRGQIRPVTVTPGGREPSRHYKHGYGPGARQRNIQTSRSFSPEPSGGATRASDKLSEAGTSHTSLLASSDLDTQTSDQINVEALLQSQDYFANTQSDLGSTAGDAEFAQMGKLTYSLTRSEELRYQSMVMQQSPGSTSDMSLAPGLTKTLERSEEELAQDSRQSYDDNSDLQLTDEKKGKTKEAARSGPLQVSVTIPSVGEEDSQTQESYEDVSEISLV</sequence>
<evidence type="ECO:0000256" key="1">
    <source>
        <dbReference type="SAM" id="MobiDB-lite"/>
    </source>
</evidence>
<dbReference type="EMBL" id="JAODUP010000463">
    <property type="protein sequence ID" value="KAK2149200.1"/>
    <property type="molecule type" value="Genomic_DNA"/>
</dbReference>
<accession>A0AAD9MXM0</accession>
<keyword evidence="3" id="KW-1185">Reference proteome</keyword>
<name>A0AAD9MXM0_9ANNE</name>
<feature type="compositionally biased region" description="Acidic residues" evidence="1">
    <location>
        <begin position="371"/>
        <end position="390"/>
    </location>
</feature>
<proteinExistence type="predicted"/>
<evidence type="ECO:0000313" key="2">
    <source>
        <dbReference type="EMBL" id="KAK2149200.1"/>
    </source>
</evidence>
<feature type="compositionally biased region" description="Polar residues" evidence="1">
    <location>
        <begin position="203"/>
        <end position="213"/>
    </location>
</feature>